<reference evidence="7 9" key="3">
    <citation type="submission" date="2017-09" db="EMBL/GenBank/DDBJ databases">
        <title>FDA dAtabase for Regulatory Grade micrObial Sequences (FDA-ARGOS): Supporting development and validation of Infectious Disease Dx tests.</title>
        <authorList>
            <person name="Kerrigan L."/>
            <person name="Long C."/>
            <person name="Tallon L.J."/>
            <person name="Sadzewicz L."/>
            <person name="Ott S."/>
            <person name="Zhao X."/>
            <person name="Nagaraj S."/>
            <person name="Vavikolanu K."/>
            <person name="Aluvathingal J."/>
            <person name="Nadendla S."/>
            <person name="Sichtig H."/>
        </authorList>
    </citation>
    <scope>NUCLEOTIDE SEQUENCE [LARGE SCALE GENOMIC DNA]</scope>
    <source>
        <strain evidence="7 9">FDAARGOS_423</strain>
    </source>
</reference>
<dbReference type="Gene3D" id="3.40.50.300">
    <property type="entry name" value="P-loop containing nucleotide triphosphate hydrolases"/>
    <property type="match status" value="2"/>
</dbReference>
<keyword evidence="2" id="KW-0720">Serine protease</keyword>
<dbReference type="AlphaFoldDB" id="A0A7X5P7V9"/>
<evidence type="ECO:0000313" key="9">
    <source>
        <dbReference type="Proteomes" id="UP000223854"/>
    </source>
</evidence>
<keyword evidence="2" id="KW-0378">Hydrolase</keyword>
<dbReference type="Pfam" id="PF13654">
    <property type="entry name" value="AAA_32"/>
    <property type="match status" value="1"/>
</dbReference>
<reference evidence="6 10" key="4">
    <citation type="submission" date="2019-04" db="EMBL/GenBank/DDBJ databases">
        <title>Genome sequencing of Clostridium botulinum Groups I-IV and Clostridium butyricum.</title>
        <authorList>
            <person name="Brunt J."/>
            <person name="Van Vliet A.H.M."/>
            <person name="Stringer S.C."/>
            <person name="Carter A.T."/>
            <person name="Peck M.W."/>
        </authorList>
    </citation>
    <scope>NUCLEOTIDE SEQUENCE [LARGE SCALE GENOMIC DNA]</scope>
    <source>
        <strain evidence="6 10">IFR 18/108</strain>
    </source>
</reference>
<feature type="coiled-coil region" evidence="3">
    <location>
        <begin position="743"/>
        <end position="770"/>
    </location>
</feature>
<dbReference type="EC" id="3.4.21.53" evidence="2"/>
<dbReference type="Pfam" id="PF05362">
    <property type="entry name" value="Lon_C"/>
    <property type="match status" value="1"/>
</dbReference>
<dbReference type="EMBL" id="SXCS01000002">
    <property type="protein sequence ID" value="NFR60863.1"/>
    <property type="molecule type" value="Genomic_DNA"/>
</dbReference>
<dbReference type="InterPro" id="IPR020568">
    <property type="entry name" value="Ribosomal_Su5_D2-typ_SF"/>
</dbReference>
<reference evidence="5" key="1">
    <citation type="submission" date="2014-08" db="EMBL/GenBank/DDBJ databases">
        <authorList>
            <person name="Kubiak A."/>
            <person name="Poehlein A."/>
            <person name="Daniel R."/>
            <person name="Minton N.P."/>
        </authorList>
    </citation>
    <scope>NUCLEOTIDE SEQUENCE</scope>
    <source>
        <strain evidence="5">NCIMB 10696</strain>
    </source>
</reference>
<dbReference type="Gene3D" id="1.10.8.60">
    <property type="match status" value="1"/>
</dbReference>
<feature type="domain" description="Lon proteolytic" evidence="4">
    <location>
        <begin position="546"/>
        <end position="741"/>
    </location>
</feature>
<keyword evidence="9" id="KW-1185">Reference proteome</keyword>
<evidence type="ECO:0000313" key="10">
    <source>
        <dbReference type="Proteomes" id="UP000486601"/>
    </source>
</evidence>
<evidence type="ECO:0000256" key="1">
    <source>
        <dbReference type="ARBA" id="ARBA00022670"/>
    </source>
</evidence>
<dbReference type="InterPro" id="IPR014721">
    <property type="entry name" value="Ribsml_uS5_D2-typ_fold_subgr"/>
</dbReference>
<reference evidence="5 8" key="2">
    <citation type="journal article" date="2015" name="PLoS ONE">
        <title>A universal mariner transposon system for forward genetic studies in the genus clostridium.</title>
        <authorList>
            <person name="Zhang Y."/>
            <person name="Grosse-Honebrink A."/>
            <person name="Minton N.P."/>
        </authorList>
    </citation>
    <scope>NUCLEOTIDE SEQUENCE [LARGE SCALE GENOMIC DNA]</scope>
    <source>
        <strain evidence="5 8">NCIMB 10696</strain>
    </source>
</reference>
<dbReference type="InterPro" id="IPR027417">
    <property type="entry name" value="P-loop_NTPase"/>
</dbReference>
<sequence>MLRKIESKDLLYNVELNDINIDKTQKYTPEYNSIYEKINLALDIDKPGYNLYLVDDFSKEKLDSIINFISQKLEKKSKPKDICYVVLEEERYPYSIYLKNGMGKILKEKLEDIQREYNECIYDFYNKSSNKEKEIILDSMEKKRNEIVNELIEESKQEGFEIKTGVSGFVFMPIRDGKALSESEYEDLNKEDKEEILTKVSKLKEKAEASLEILADMELQGLEELKDIMKTYFEIEMKSLKEEYRIEFEDNIQALDFLNSVCRNIEKELIENYTSNYEDDQEIIVQGIYKYKVNIIVDNTLNKNPLVIFEESPSVNNLVGSIEYENKNGVYYTDASLIKAGSLLKSNEGCLIIRANSLLTNGSAYFYLKKALINDKIDFDYNKGYLELLSLGGLKPEPINTKLKVIIIGDYETYNLLYNYDEDFKKIFKLKSEYNKIVDINSKSKEWICKKIYNICENENLKNINEEAVKEVCKYLSRKAENKNKFYFDNYEIDRLLIQADNKARVEDRDIITKEDIQFVAYEKEEVEKEVMEGYEKERIFIDIKGNKIGQVNGLSVIDLGYASFGRPIRITCCCYKGNGNIIDIQKESDLSGNIHNKAISILKGYINSIIGKYDTLPVDFHLSFEQIYGKVDGDSASVAEAIAMLSALSNIPVTQSIAVTGSINQFGQVQPIGGVNEKIEGFYDVCRYKKDIKGKGILIPKTNKENLVLNKEVEEAIRKGDFSIYTMETLEDAVKILLGERNLKFNELITEIEKEMKKYNKKSKKCRKIKL</sequence>
<comment type="catalytic activity">
    <reaction evidence="2">
        <text>Hydrolysis of proteins in presence of ATP.</text>
        <dbReference type="EC" id="3.4.21.53"/>
    </reaction>
</comment>
<dbReference type="SUPFAM" id="SSF54211">
    <property type="entry name" value="Ribosomal protein S5 domain 2-like"/>
    <property type="match status" value="1"/>
</dbReference>
<dbReference type="InterPro" id="IPR041699">
    <property type="entry name" value="AAA_32"/>
</dbReference>
<comment type="similarity">
    <text evidence="2">Belongs to the peptidase S16 family.</text>
</comment>
<dbReference type="InterPro" id="IPR027065">
    <property type="entry name" value="Lon_Prtase"/>
</dbReference>
<accession>A0A7X5P7V9</accession>
<dbReference type="RefSeq" id="WP_033059147.1">
    <property type="nucleotide sequence ID" value="NZ_CBCRVC010000023.1"/>
</dbReference>
<dbReference type="EMBL" id="PDLH01000007">
    <property type="protein sequence ID" value="PHH00623.1"/>
    <property type="molecule type" value="Genomic_DNA"/>
</dbReference>
<dbReference type="GeneID" id="92938182"/>
<protein>
    <recommendedName>
        <fullName evidence="2">endopeptidase La</fullName>
        <ecNumber evidence="2">3.4.21.53</ecNumber>
    </recommendedName>
</protein>
<dbReference type="Proteomes" id="UP000223854">
    <property type="component" value="Unassembled WGS sequence"/>
</dbReference>
<keyword evidence="3" id="KW-0175">Coiled coil</keyword>
<evidence type="ECO:0000313" key="8">
    <source>
        <dbReference type="Proteomes" id="UP000033052"/>
    </source>
</evidence>
<evidence type="ECO:0000313" key="5">
    <source>
        <dbReference type="EMBL" id="AKC62187.1"/>
    </source>
</evidence>
<proteinExistence type="inferred from homology"/>
<evidence type="ECO:0000256" key="3">
    <source>
        <dbReference type="SAM" id="Coils"/>
    </source>
</evidence>
<keyword evidence="1 2" id="KW-0645">Protease</keyword>
<dbReference type="PROSITE" id="PS51786">
    <property type="entry name" value="LON_PROTEOLYTIC"/>
    <property type="match status" value="1"/>
</dbReference>
<dbReference type="InterPro" id="IPR008269">
    <property type="entry name" value="Lon_proteolytic"/>
</dbReference>
<dbReference type="GO" id="GO:0005524">
    <property type="term" value="F:ATP binding"/>
    <property type="evidence" value="ECO:0007669"/>
    <property type="project" value="InterPro"/>
</dbReference>
<name>A0A7X5P7V9_CLOSG</name>
<evidence type="ECO:0000313" key="7">
    <source>
        <dbReference type="EMBL" id="PHH00623.1"/>
    </source>
</evidence>
<feature type="active site" evidence="2">
    <location>
        <position position="679"/>
    </location>
</feature>
<dbReference type="GO" id="GO:0030163">
    <property type="term" value="P:protein catabolic process"/>
    <property type="evidence" value="ECO:0007669"/>
    <property type="project" value="InterPro"/>
</dbReference>
<dbReference type="GO" id="GO:0006508">
    <property type="term" value="P:proteolysis"/>
    <property type="evidence" value="ECO:0007669"/>
    <property type="project" value="UniProtKB-KW"/>
</dbReference>
<dbReference type="GO" id="GO:0004252">
    <property type="term" value="F:serine-type endopeptidase activity"/>
    <property type="evidence" value="ECO:0007669"/>
    <property type="project" value="UniProtKB-UniRule"/>
</dbReference>
<feature type="active site" evidence="2">
    <location>
        <position position="636"/>
    </location>
</feature>
<dbReference type="PRINTS" id="PR00830">
    <property type="entry name" value="ENDOLAPTASE"/>
</dbReference>
<dbReference type="Proteomes" id="UP000033052">
    <property type="component" value="Chromosome"/>
</dbReference>
<dbReference type="PANTHER" id="PTHR10046">
    <property type="entry name" value="ATP DEPENDENT LON PROTEASE FAMILY MEMBER"/>
    <property type="match status" value="1"/>
</dbReference>
<dbReference type="Pfam" id="PF20436">
    <property type="entry name" value="LonB_AAA-LID"/>
    <property type="match status" value="1"/>
</dbReference>
<evidence type="ECO:0000256" key="2">
    <source>
        <dbReference type="PROSITE-ProRule" id="PRU01122"/>
    </source>
</evidence>
<organism evidence="6 10">
    <name type="scientific">Clostridium sporogenes</name>
    <dbReference type="NCBI Taxonomy" id="1509"/>
    <lineage>
        <taxon>Bacteria</taxon>
        <taxon>Bacillati</taxon>
        <taxon>Bacillota</taxon>
        <taxon>Clostridia</taxon>
        <taxon>Eubacteriales</taxon>
        <taxon>Clostridiaceae</taxon>
        <taxon>Clostridium</taxon>
    </lineage>
</organism>
<dbReference type="EMBL" id="CP009225">
    <property type="protein sequence ID" value="AKC62187.1"/>
    <property type="molecule type" value="Genomic_DNA"/>
</dbReference>
<feature type="coiled-coil region" evidence="3">
    <location>
        <begin position="130"/>
        <end position="157"/>
    </location>
</feature>
<gene>
    <name evidence="5" type="ORF">CLSPO_c14670</name>
    <name evidence="7" type="ORF">CRX47_12450</name>
    <name evidence="6" type="ORF">FDF70_04950</name>
</gene>
<dbReference type="Gene3D" id="3.30.230.10">
    <property type="match status" value="1"/>
</dbReference>
<dbReference type="KEGG" id="cld:CLSPO_c14670"/>
<dbReference type="InterPro" id="IPR046843">
    <property type="entry name" value="LonB_AAA-LID"/>
</dbReference>
<evidence type="ECO:0000313" key="6">
    <source>
        <dbReference type="EMBL" id="NFR60863.1"/>
    </source>
</evidence>
<dbReference type="Proteomes" id="UP000486601">
    <property type="component" value="Unassembled WGS sequence"/>
</dbReference>
<dbReference type="GO" id="GO:0004176">
    <property type="term" value="F:ATP-dependent peptidase activity"/>
    <property type="evidence" value="ECO:0007669"/>
    <property type="project" value="UniProtKB-UniRule"/>
</dbReference>
<evidence type="ECO:0000259" key="4">
    <source>
        <dbReference type="PROSITE" id="PS51786"/>
    </source>
</evidence>